<dbReference type="Proteomes" id="UP000199063">
    <property type="component" value="Unassembled WGS sequence"/>
</dbReference>
<reference evidence="3" key="1">
    <citation type="submission" date="2016-10" db="EMBL/GenBank/DDBJ databases">
        <authorList>
            <person name="Varghese N."/>
            <person name="Submissions S."/>
        </authorList>
    </citation>
    <scope>NUCLEOTIDE SEQUENCE [LARGE SCALE GENOMIC DNA]</scope>
    <source>
        <strain evidence="3">CGMCC 4.7042</strain>
    </source>
</reference>
<name>A0A1G9ZYX2_9ACTN</name>
<evidence type="ECO:0000256" key="1">
    <source>
        <dbReference type="SAM" id="MobiDB-lite"/>
    </source>
</evidence>
<keyword evidence="3" id="KW-1185">Reference proteome</keyword>
<dbReference type="EMBL" id="FNHI01000023">
    <property type="protein sequence ID" value="SDN26639.1"/>
    <property type="molecule type" value="Genomic_DNA"/>
</dbReference>
<proteinExistence type="predicted"/>
<dbReference type="STRING" id="1196353.SAMN05444921_12312"/>
<accession>A0A1G9ZYX2</accession>
<gene>
    <name evidence="2" type="ORF">SAMN05444921_12312</name>
</gene>
<dbReference type="AlphaFoldDB" id="A0A1G9ZYX2"/>
<evidence type="ECO:0000313" key="2">
    <source>
        <dbReference type="EMBL" id="SDN26639.1"/>
    </source>
</evidence>
<organism evidence="2 3">
    <name type="scientific">Streptomyces wuyuanensis</name>
    <dbReference type="NCBI Taxonomy" id="1196353"/>
    <lineage>
        <taxon>Bacteria</taxon>
        <taxon>Bacillati</taxon>
        <taxon>Actinomycetota</taxon>
        <taxon>Actinomycetes</taxon>
        <taxon>Kitasatosporales</taxon>
        <taxon>Streptomycetaceae</taxon>
        <taxon>Streptomyces</taxon>
    </lineage>
</organism>
<evidence type="ECO:0000313" key="3">
    <source>
        <dbReference type="Proteomes" id="UP000199063"/>
    </source>
</evidence>
<protein>
    <submittedName>
        <fullName evidence="2">Uncharacterized protein</fullName>
    </submittedName>
</protein>
<sequence>MYELVAPDDCHAPALREVPTRRYDVAALPVLPEAAARVLPDLELLGAGLVSAGRLHPLVAASLAPYTALAPMVGAGPETGDPRRVECRGAVHRIALRDGVLTAVDHEPDQLRREELLVALGGPPLPCLRAIEAVHRSPEALPAVRERLGHGDVAGALAVVEGLLGPGAELREGPLREALESAVARRIDHGLFRSGLDTSHPAARASRTPQGHDFRPDLRALSALRFKRGRRTRPRNALFG</sequence>
<feature type="region of interest" description="Disordered" evidence="1">
    <location>
        <begin position="195"/>
        <end position="214"/>
    </location>
</feature>